<dbReference type="GO" id="GO:0003724">
    <property type="term" value="F:RNA helicase activity"/>
    <property type="evidence" value="ECO:0007669"/>
    <property type="project" value="UniProtKB-EC"/>
</dbReference>
<feature type="domain" description="Helicase ATP-binding" evidence="9">
    <location>
        <begin position="125"/>
        <end position="309"/>
    </location>
</feature>
<dbReference type="GO" id="GO:0005829">
    <property type="term" value="C:cytosol"/>
    <property type="evidence" value="ECO:0007669"/>
    <property type="project" value="TreeGrafter"/>
</dbReference>
<evidence type="ECO:0000259" key="9">
    <source>
        <dbReference type="PROSITE" id="PS51192"/>
    </source>
</evidence>
<dbReference type="EC" id="3.6.4.13" evidence="1"/>
<name>A0A9W8CL92_9FUNG</name>
<keyword evidence="4" id="KW-0347">Helicase</keyword>
<keyword evidence="2" id="KW-0547">Nucleotide-binding</keyword>
<feature type="region of interest" description="Disordered" evidence="8">
    <location>
        <begin position="611"/>
        <end position="734"/>
    </location>
</feature>
<keyword evidence="5" id="KW-0067">ATP-binding</keyword>
<evidence type="ECO:0000256" key="5">
    <source>
        <dbReference type="ARBA" id="ARBA00022840"/>
    </source>
</evidence>
<evidence type="ECO:0000313" key="12">
    <source>
        <dbReference type="Proteomes" id="UP001145021"/>
    </source>
</evidence>
<evidence type="ECO:0000256" key="8">
    <source>
        <dbReference type="SAM" id="MobiDB-lite"/>
    </source>
</evidence>
<dbReference type="EMBL" id="JANBOH010000016">
    <property type="protein sequence ID" value="KAJ1647914.1"/>
    <property type="molecule type" value="Genomic_DNA"/>
</dbReference>
<dbReference type="GO" id="GO:0005524">
    <property type="term" value="F:ATP binding"/>
    <property type="evidence" value="ECO:0007669"/>
    <property type="project" value="UniProtKB-KW"/>
</dbReference>
<feature type="compositionally biased region" description="Basic and acidic residues" evidence="8">
    <location>
        <begin position="702"/>
        <end position="718"/>
    </location>
</feature>
<accession>A0A9W8CL92</accession>
<dbReference type="InterPro" id="IPR050079">
    <property type="entry name" value="DEAD_box_RNA_helicase"/>
</dbReference>
<dbReference type="GO" id="GO:0016787">
    <property type="term" value="F:hydrolase activity"/>
    <property type="evidence" value="ECO:0007669"/>
    <property type="project" value="UniProtKB-KW"/>
</dbReference>
<keyword evidence="12" id="KW-1185">Reference proteome</keyword>
<dbReference type="Pfam" id="PF00270">
    <property type="entry name" value="DEAD"/>
    <property type="match status" value="1"/>
</dbReference>
<dbReference type="GO" id="GO:0003723">
    <property type="term" value="F:RNA binding"/>
    <property type="evidence" value="ECO:0007669"/>
    <property type="project" value="UniProtKB-KW"/>
</dbReference>
<feature type="compositionally biased region" description="Polar residues" evidence="8">
    <location>
        <begin position="682"/>
        <end position="700"/>
    </location>
</feature>
<gene>
    <name evidence="11" type="ORF">LPJ64_000726</name>
</gene>
<dbReference type="SUPFAM" id="SSF52540">
    <property type="entry name" value="P-loop containing nucleoside triphosphate hydrolases"/>
    <property type="match status" value="1"/>
</dbReference>
<evidence type="ECO:0000313" key="11">
    <source>
        <dbReference type="EMBL" id="KAJ1647914.1"/>
    </source>
</evidence>
<keyword evidence="3" id="KW-0378">Hydrolase</keyword>
<sequence>MQRLVISSARWAPRTVAWLPTGAHSQLAALNACQRILVPLRTSLFSRTVASEALARQQSLIDSSRQKEQLAAELGSRGSELSERSSDQYIPVPFDSYEGIDKRTLKAIKSVMKFENASKVQHQIISQMPIESDLMVKAKTGTGKTTAFLVPAIETLLREYAKDPERGAKGRSVGCLIISPTRELAKQIATEAEKLVKFHGWNVQLLVGGEQSREQLNKLKYKRSDIVIGTPGRVMDFLQNQPAFAQPAEKTRLLIFDEADVLLQMGFQKEVEFIVNRIPKERQTFLVSATLDSKMRSLAQTVFHRGFDLIDCVDKGETNTHHNVKQEYVQAEFSDHFPLICDLVQSHIDRNKAENRGSKIVVFLPTVKSADLYGHVIRSMMRKGSMQSDRMWQMGNRFGARDRRPSLPHRSGEIVHISVLHGKLAQNKRSRISDEFRNFPVTAGNTSILVTTDVSARGVDYPNVSMVLQVGIPSETDAYIHRLGRTGRAGKSGEGVILLSPLEMKFLRAVRDIPIVQSEKYTAEYIEKLSTYEADSVKHLASRWEAVTTNIDPSEVQDTYVSLVAFYVAHAGMISDPRKSDIVDGPLSILAPFNVEKPRLPASLGISFEKKSRSDRGSFRDRSNSRGYDSSRGGGYQRGGRREFDSSKAGYQRDSRREFDSPRAGYQRDSRREFDSPRAGYQRNNSRGFDSESRGNNYSGFSRDRDGQGEPRKFDHQQKNKMPWMKRGSTSSRR</sequence>
<dbReference type="PANTHER" id="PTHR47959">
    <property type="entry name" value="ATP-DEPENDENT RNA HELICASE RHLE-RELATED"/>
    <property type="match status" value="1"/>
</dbReference>
<dbReference type="PROSITE" id="PS51192">
    <property type="entry name" value="HELICASE_ATP_BIND_1"/>
    <property type="match status" value="1"/>
</dbReference>
<dbReference type="SMART" id="SM00490">
    <property type="entry name" value="HELICc"/>
    <property type="match status" value="1"/>
</dbReference>
<dbReference type="Gene3D" id="3.40.50.300">
    <property type="entry name" value="P-loop containing nucleotide triphosphate hydrolases"/>
    <property type="match status" value="2"/>
</dbReference>
<proteinExistence type="predicted"/>
<evidence type="ECO:0000256" key="4">
    <source>
        <dbReference type="ARBA" id="ARBA00022806"/>
    </source>
</evidence>
<evidence type="ECO:0000259" key="10">
    <source>
        <dbReference type="PROSITE" id="PS51194"/>
    </source>
</evidence>
<dbReference type="PROSITE" id="PS51194">
    <property type="entry name" value="HELICASE_CTER"/>
    <property type="match status" value="1"/>
</dbReference>
<reference evidence="11" key="1">
    <citation type="submission" date="2022-07" db="EMBL/GenBank/DDBJ databases">
        <title>Phylogenomic reconstructions and comparative analyses of Kickxellomycotina fungi.</title>
        <authorList>
            <person name="Reynolds N.K."/>
            <person name="Stajich J.E."/>
            <person name="Barry K."/>
            <person name="Grigoriev I.V."/>
            <person name="Crous P."/>
            <person name="Smith M.E."/>
        </authorList>
    </citation>
    <scope>NUCLEOTIDE SEQUENCE</scope>
    <source>
        <strain evidence="11">NBRC 105413</strain>
    </source>
</reference>
<keyword evidence="6" id="KW-0694">RNA-binding</keyword>
<evidence type="ECO:0000256" key="7">
    <source>
        <dbReference type="ARBA" id="ARBA00047984"/>
    </source>
</evidence>
<dbReference type="Proteomes" id="UP001145021">
    <property type="component" value="Unassembled WGS sequence"/>
</dbReference>
<dbReference type="AlphaFoldDB" id="A0A9W8CL92"/>
<dbReference type="PANTHER" id="PTHR47959:SF1">
    <property type="entry name" value="ATP-DEPENDENT RNA HELICASE DBPA"/>
    <property type="match status" value="1"/>
</dbReference>
<dbReference type="InterPro" id="IPR001650">
    <property type="entry name" value="Helicase_C-like"/>
</dbReference>
<feature type="domain" description="Helicase C-terminal" evidence="10">
    <location>
        <begin position="343"/>
        <end position="537"/>
    </location>
</feature>
<feature type="compositionally biased region" description="Basic and acidic residues" evidence="8">
    <location>
        <begin position="640"/>
        <end position="676"/>
    </location>
</feature>
<protein>
    <recommendedName>
        <fullName evidence="1">RNA helicase</fullName>
        <ecNumber evidence="1">3.6.4.13</ecNumber>
    </recommendedName>
</protein>
<evidence type="ECO:0000256" key="6">
    <source>
        <dbReference type="ARBA" id="ARBA00022884"/>
    </source>
</evidence>
<evidence type="ECO:0000256" key="3">
    <source>
        <dbReference type="ARBA" id="ARBA00022801"/>
    </source>
</evidence>
<dbReference type="Pfam" id="PF00271">
    <property type="entry name" value="Helicase_C"/>
    <property type="match status" value="1"/>
</dbReference>
<dbReference type="InterPro" id="IPR011545">
    <property type="entry name" value="DEAD/DEAH_box_helicase_dom"/>
</dbReference>
<evidence type="ECO:0000256" key="2">
    <source>
        <dbReference type="ARBA" id="ARBA00022741"/>
    </source>
</evidence>
<organism evidence="11 12">
    <name type="scientific">Coemansia asiatica</name>
    <dbReference type="NCBI Taxonomy" id="1052880"/>
    <lineage>
        <taxon>Eukaryota</taxon>
        <taxon>Fungi</taxon>
        <taxon>Fungi incertae sedis</taxon>
        <taxon>Zoopagomycota</taxon>
        <taxon>Kickxellomycotina</taxon>
        <taxon>Kickxellomycetes</taxon>
        <taxon>Kickxellales</taxon>
        <taxon>Kickxellaceae</taxon>
        <taxon>Coemansia</taxon>
    </lineage>
</organism>
<dbReference type="InterPro" id="IPR014001">
    <property type="entry name" value="Helicase_ATP-bd"/>
</dbReference>
<feature type="compositionally biased region" description="Basic and acidic residues" evidence="8">
    <location>
        <begin position="611"/>
        <end position="624"/>
    </location>
</feature>
<comment type="catalytic activity">
    <reaction evidence="7">
        <text>ATP + H2O = ADP + phosphate + H(+)</text>
        <dbReference type="Rhea" id="RHEA:13065"/>
        <dbReference type="ChEBI" id="CHEBI:15377"/>
        <dbReference type="ChEBI" id="CHEBI:15378"/>
        <dbReference type="ChEBI" id="CHEBI:30616"/>
        <dbReference type="ChEBI" id="CHEBI:43474"/>
        <dbReference type="ChEBI" id="CHEBI:456216"/>
        <dbReference type="EC" id="3.6.4.13"/>
    </reaction>
</comment>
<dbReference type="CDD" id="cd18787">
    <property type="entry name" value="SF2_C_DEAD"/>
    <property type="match status" value="1"/>
</dbReference>
<comment type="caution">
    <text evidence="11">The sequence shown here is derived from an EMBL/GenBank/DDBJ whole genome shotgun (WGS) entry which is preliminary data.</text>
</comment>
<dbReference type="InterPro" id="IPR027417">
    <property type="entry name" value="P-loop_NTPase"/>
</dbReference>
<evidence type="ECO:0000256" key="1">
    <source>
        <dbReference type="ARBA" id="ARBA00012552"/>
    </source>
</evidence>
<dbReference type="SMART" id="SM00487">
    <property type="entry name" value="DEXDc"/>
    <property type="match status" value="1"/>
</dbReference>